<evidence type="ECO:0000256" key="1">
    <source>
        <dbReference type="SAM" id="MobiDB-lite"/>
    </source>
</evidence>
<reference evidence="4" key="2">
    <citation type="journal article" date="2021" name="PeerJ">
        <title>Extensive microbial diversity within the chicken gut microbiome revealed by metagenomics and culture.</title>
        <authorList>
            <person name="Gilroy R."/>
            <person name="Ravi A."/>
            <person name="Getino M."/>
            <person name="Pursley I."/>
            <person name="Horton D.L."/>
            <person name="Alikhan N.F."/>
            <person name="Baker D."/>
            <person name="Gharbi K."/>
            <person name="Hall N."/>
            <person name="Watson M."/>
            <person name="Adriaenssens E.M."/>
            <person name="Foster-Nyarko E."/>
            <person name="Jarju S."/>
            <person name="Secka A."/>
            <person name="Antonio M."/>
            <person name="Oren A."/>
            <person name="Chaudhuri R.R."/>
            <person name="La Ragione R."/>
            <person name="Hildebrand F."/>
            <person name="Pallen M.J."/>
        </authorList>
    </citation>
    <scope>NUCLEOTIDE SEQUENCE</scope>
    <source>
        <strain evidence="4">ChiSxjej1B13-7041</strain>
    </source>
</reference>
<feature type="compositionally biased region" description="Acidic residues" evidence="1">
    <location>
        <begin position="39"/>
        <end position="52"/>
    </location>
</feature>
<feature type="region of interest" description="Disordered" evidence="1">
    <location>
        <begin position="34"/>
        <end position="101"/>
    </location>
</feature>
<dbReference type="Pfam" id="PF01551">
    <property type="entry name" value="Peptidase_M23"/>
    <property type="match status" value="1"/>
</dbReference>
<dbReference type="PANTHER" id="PTHR21666:SF270">
    <property type="entry name" value="MUREIN HYDROLASE ACTIVATOR ENVC"/>
    <property type="match status" value="1"/>
</dbReference>
<dbReference type="PANTHER" id="PTHR21666">
    <property type="entry name" value="PEPTIDASE-RELATED"/>
    <property type="match status" value="1"/>
</dbReference>
<evidence type="ECO:0000256" key="2">
    <source>
        <dbReference type="SAM" id="SignalP"/>
    </source>
</evidence>
<dbReference type="CDD" id="cd12797">
    <property type="entry name" value="M23_peptidase"/>
    <property type="match status" value="1"/>
</dbReference>
<evidence type="ECO:0000313" key="5">
    <source>
        <dbReference type="Proteomes" id="UP000886841"/>
    </source>
</evidence>
<dbReference type="AlphaFoldDB" id="A0A9D1EHK3"/>
<dbReference type="Proteomes" id="UP000886841">
    <property type="component" value="Unassembled WGS sequence"/>
</dbReference>
<dbReference type="GO" id="GO:0004222">
    <property type="term" value="F:metalloendopeptidase activity"/>
    <property type="evidence" value="ECO:0007669"/>
    <property type="project" value="TreeGrafter"/>
</dbReference>
<dbReference type="InterPro" id="IPR050570">
    <property type="entry name" value="Cell_wall_metabolism_enzyme"/>
</dbReference>
<dbReference type="EMBL" id="DVHU01000013">
    <property type="protein sequence ID" value="HIR92070.1"/>
    <property type="molecule type" value="Genomic_DNA"/>
</dbReference>
<dbReference type="SUPFAM" id="SSF51261">
    <property type="entry name" value="Duplicated hybrid motif"/>
    <property type="match status" value="1"/>
</dbReference>
<feature type="signal peptide" evidence="2">
    <location>
        <begin position="1"/>
        <end position="22"/>
    </location>
</feature>
<organism evidence="4 5">
    <name type="scientific">Candidatus Egerieimonas intestinavium</name>
    <dbReference type="NCBI Taxonomy" id="2840777"/>
    <lineage>
        <taxon>Bacteria</taxon>
        <taxon>Bacillati</taxon>
        <taxon>Bacillota</taxon>
        <taxon>Clostridia</taxon>
        <taxon>Lachnospirales</taxon>
        <taxon>Lachnospiraceae</taxon>
        <taxon>Lachnospiraceae incertae sedis</taxon>
        <taxon>Candidatus Egerieimonas</taxon>
    </lineage>
</organism>
<keyword evidence="2" id="KW-0732">Signal</keyword>
<dbReference type="InterPro" id="IPR016047">
    <property type="entry name" value="M23ase_b-sheet_dom"/>
</dbReference>
<feature type="domain" description="M23ase beta-sheet core" evidence="3">
    <location>
        <begin position="186"/>
        <end position="280"/>
    </location>
</feature>
<accession>A0A9D1EHK3</accession>
<feature type="compositionally biased region" description="Basic and acidic residues" evidence="1">
    <location>
        <begin position="54"/>
        <end position="67"/>
    </location>
</feature>
<dbReference type="Gene3D" id="2.70.70.10">
    <property type="entry name" value="Glucose Permease (Domain IIA)"/>
    <property type="match status" value="1"/>
</dbReference>
<sequence length="289" mass="30359">MMKKERFTRIAASSILALAVVAAGVTMYRSEVNKKDQEIQEQEMLPEGDSPQEETAKHTEEDAKEQENASGTQESSGTEASSAQAAPEENAGESAADVSGNGVVQETPETAAAPEDVTAGTEDTAAVPQEDAVQDTSSAQVENSPQLNFSDGTVISWPVNGTPVIDYSMDATVYFPTLDVYKYSPAMVLGAPEGSPVYAACAGTVTSITEDAEVGTLMTVDLGNGYQALYGQLKDVTVEAGQTLAEGQQLGAVAAPTKYYAEEGSNLYFAMTKDGQPVDPTLYLAPLTE</sequence>
<reference evidence="4" key="1">
    <citation type="submission" date="2020-10" db="EMBL/GenBank/DDBJ databases">
        <authorList>
            <person name="Gilroy R."/>
        </authorList>
    </citation>
    <scope>NUCLEOTIDE SEQUENCE</scope>
    <source>
        <strain evidence="4">ChiSxjej1B13-7041</strain>
    </source>
</reference>
<gene>
    <name evidence="4" type="ORF">IAB98_01440</name>
</gene>
<feature type="compositionally biased region" description="Polar residues" evidence="1">
    <location>
        <begin position="68"/>
        <end position="84"/>
    </location>
</feature>
<feature type="compositionally biased region" description="Polar residues" evidence="1">
    <location>
        <begin position="134"/>
        <end position="150"/>
    </location>
</feature>
<evidence type="ECO:0000259" key="3">
    <source>
        <dbReference type="Pfam" id="PF01551"/>
    </source>
</evidence>
<comment type="caution">
    <text evidence="4">The sequence shown here is derived from an EMBL/GenBank/DDBJ whole genome shotgun (WGS) entry which is preliminary data.</text>
</comment>
<dbReference type="InterPro" id="IPR011055">
    <property type="entry name" value="Dup_hybrid_motif"/>
</dbReference>
<evidence type="ECO:0000313" key="4">
    <source>
        <dbReference type="EMBL" id="HIR92070.1"/>
    </source>
</evidence>
<proteinExistence type="predicted"/>
<protein>
    <submittedName>
        <fullName evidence="4">Peptidoglycan DD-metalloendopeptidase family protein</fullName>
    </submittedName>
</protein>
<feature type="chain" id="PRO_5039533227" evidence="2">
    <location>
        <begin position="23"/>
        <end position="289"/>
    </location>
</feature>
<feature type="region of interest" description="Disordered" evidence="1">
    <location>
        <begin position="130"/>
        <end position="150"/>
    </location>
</feature>
<name>A0A9D1EHK3_9FIRM</name>